<gene>
    <name evidence="1" type="ORF">FHS54_000659</name>
</gene>
<evidence type="ECO:0000313" key="1">
    <source>
        <dbReference type="EMBL" id="NIJ15710.1"/>
    </source>
</evidence>
<sequence>MSIEFVVVLLADAKMGVAQTSLERTEFLVWQLIIIPSDGLLDRRCPSSFSSL</sequence>
<reference evidence="1 2" key="1">
    <citation type="submission" date="2020-03" db="EMBL/GenBank/DDBJ databases">
        <title>Genomic Encyclopedia of Type Strains, Phase IV (KMG-IV): sequencing the most valuable type-strain genomes for metagenomic binning, comparative biology and taxonomic classification.</title>
        <authorList>
            <person name="Goeker M."/>
        </authorList>
    </citation>
    <scope>NUCLEOTIDE SEQUENCE [LARGE SCALE GENOMIC DNA]</scope>
    <source>
        <strain evidence="1 2">DSM 21299</strain>
    </source>
</reference>
<keyword evidence="2" id="KW-1185">Reference proteome</keyword>
<evidence type="ECO:0000313" key="2">
    <source>
        <dbReference type="Proteomes" id="UP000576821"/>
    </source>
</evidence>
<name>A0A846M4N4_9SPHN</name>
<protein>
    <submittedName>
        <fullName evidence="1">Uncharacterized protein</fullName>
    </submittedName>
</protein>
<dbReference type="Proteomes" id="UP000576821">
    <property type="component" value="Unassembled WGS sequence"/>
</dbReference>
<accession>A0A846M4N4</accession>
<dbReference type="EMBL" id="JAASQR010000001">
    <property type="protein sequence ID" value="NIJ15710.1"/>
    <property type="molecule type" value="Genomic_DNA"/>
</dbReference>
<organism evidence="1 2">
    <name type="scientific">Sphingobium vermicomposti</name>
    <dbReference type="NCBI Taxonomy" id="529005"/>
    <lineage>
        <taxon>Bacteria</taxon>
        <taxon>Pseudomonadati</taxon>
        <taxon>Pseudomonadota</taxon>
        <taxon>Alphaproteobacteria</taxon>
        <taxon>Sphingomonadales</taxon>
        <taxon>Sphingomonadaceae</taxon>
        <taxon>Sphingobium</taxon>
    </lineage>
</organism>
<comment type="caution">
    <text evidence="1">The sequence shown here is derived from an EMBL/GenBank/DDBJ whole genome shotgun (WGS) entry which is preliminary data.</text>
</comment>
<proteinExistence type="predicted"/>
<dbReference type="AlphaFoldDB" id="A0A846M4N4"/>